<evidence type="ECO:0000313" key="1">
    <source>
        <dbReference type="EMBL" id="CAG8575773.1"/>
    </source>
</evidence>
<organism evidence="1 2">
    <name type="scientific">Cetraspora pellucida</name>
    <dbReference type="NCBI Taxonomy" id="1433469"/>
    <lineage>
        <taxon>Eukaryota</taxon>
        <taxon>Fungi</taxon>
        <taxon>Fungi incertae sedis</taxon>
        <taxon>Mucoromycota</taxon>
        <taxon>Glomeromycotina</taxon>
        <taxon>Glomeromycetes</taxon>
        <taxon>Diversisporales</taxon>
        <taxon>Gigasporaceae</taxon>
        <taxon>Cetraspora</taxon>
    </lineage>
</organism>
<proteinExistence type="predicted"/>
<reference evidence="1" key="1">
    <citation type="submission" date="2021-06" db="EMBL/GenBank/DDBJ databases">
        <authorList>
            <person name="Kallberg Y."/>
            <person name="Tangrot J."/>
            <person name="Rosling A."/>
        </authorList>
    </citation>
    <scope>NUCLEOTIDE SEQUENCE</scope>
    <source>
        <strain evidence="1">FL966</strain>
    </source>
</reference>
<evidence type="ECO:0000313" key="2">
    <source>
        <dbReference type="Proteomes" id="UP000789759"/>
    </source>
</evidence>
<dbReference type="Proteomes" id="UP000789759">
    <property type="component" value="Unassembled WGS sequence"/>
</dbReference>
<accession>A0A9N9BTF4</accession>
<feature type="non-terminal residue" evidence="1">
    <location>
        <position position="1"/>
    </location>
</feature>
<keyword evidence="2" id="KW-1185">Reference proteome</keyword>
<dbReference type="EMBL" id="CAJVQA010003489">
    <property type="protein sequence ID" value="CAG8575773.1"/>
    <property type="molecule type" value="Genomic_DNA"/>
</dbReference>
<sequence length="48" mass="5597">MPRLIKRLKQMNNLSRKQGCFESQNKVQEITNIQEKPALTVQKVNEAI</sequence>
<gene>
    <name evidence="1" type="ORF">CPELLU_LOCUS5858</name>
</gene>
<dbReference type="AlphaFoldDB" id="A0A9N9BTF4"/>
<comment type="caution">
    <text evidence="1">The sequence shown here is derived from an EMBL/GenBank/DDBJ whole genome shotgun (WGS) entry which is preliminary data.</text>
</comment>
<dbReference type="OrthoDB" id="10584595at2759"/>
<protein>
    <submittedName>
        <fullName evidence="1">6127_t:CDS:1</fullName>
    </submittedName>
</protein>
<name>A0A9N9BTF4_9GLOM</name>
<feature type="non-terminal residue" evidence="1">
    <location>
        <position position="48"/>
    </location>
</feature>